<gene>
    <name evidence="2" type="ORF">F7725_007860</name>
</gene>
<organism evidence="2 3">
    <name type="scientific">Dissostichus mawsoni</name>
    <name type="common">Antarctic cod</name>
    <dbReference type="NCBI Taxonomy" id="36200"/>
    <lineage>
        <taxon>Eukaryota</taxon>
        <taxon>Metazoa</taxon>
        <taxon>Chordata</taxon>
        <taxon>Craniata</taxon>
        <taxon>Vertebrata</taxon>
        <taxon>Euteleostomi</taxon>
        <taxon>Actinopterygii</taxon>
        <taxon>Neopterygii</taxon>
        <taxon>Teleostei</taxon>
        <taxon>Neoteleostei</taxon>
        <taxon>Acanthomorphata</taxon>
        <taxon>Eupercaria</taxon>
        <taxon>Perciformes</taxon>
        <taxon>Notothenioidei</taxon>
        <taxon>Nototheniidae</taxon>
        <taxon>Dissostichus</taxon>
    </lineage>
</organism>
<dbReference type="AlphaFoldDB" id="A0A7J5Y7S9"/>
<evidence type="ECO:0000313" key="3">
    <source>
        <dbReference type="Proteomes" id="UP000518266"/>
    </source>
</evidence>
<feature type="compositionally biased region" description="Basic and acidic residues" evidence="1">
    <location>
        <begin position="49"/>
        <end position="61"/>
    </location>
</feature>
<proteinExistence type="predicted"/>
<dbReference type="OrthoDB" id="10654004at2759"/>
<sequence length="248" mass="27262">MEERKRQRVRVMGRLKEGGEEECWIWFHYGRQGQLESNPSGEEGDREEEGERRRRDAEIQSKQECNAPEKAIWSWLTQGSAGWLASWLKGIGDEGAVSAAVDIQCPAQELQQRCLSTWRSLRAVTHRETGWAVLGDAILVVGFPRVPWGWTPRAIPSLIQTNESASFNVGPCKVSVSPPISSEIIDTSPEPTLRQEEEIVKANRGNDRRQTAQCVSGSDELVLVPVGGVVEAAGRGFERVLAGSAGGG</sequence>
<feature type="region of interest" description="Disordered" evidence="1">
    <location>
        <begin position="33"/>
        <end position="64"/>
    </location>
</feature>
<protein>
    <submittedName>
        <fullName evidence="2">Uncharacterized protein</fullName>
    </submittedName>
</protein>
<dbReference type="Proteomes" id="UP000518266">
    <property type="component" value="Unassembled WGS sequence"/>
</dbReference>
<comment type="caution">
    <text evidence="2">The sequence shown here is derived from an EMBL/GenBank/DDBJ whole genome shotgun (WGS) entry which is preliminary data.</text>
</comment>
<reference evidence="2 3" key="1">
    <citation type="submission" date="2020-03" db="EMBL/GenBank/DDBJ databases">
        <title>Dissostichus mawsoni Genome sequencing and assembly.</title>
        <authorList>
            <person name="Park H."/>
        </authorList>
    </citation>
    <scope>NUCLEOTIDE SEQUENCE [LARGE SCALE GENOMIC DNA]</scope>
    <source>
        <strain evidence="2">DM0001</strain>
        <tissue evidence="2">Muscle</tissue>
    </source>
</reference>
<name>A0A7J5Y7S9_DISMA</name>
<keyword evidence="3" id="KW-1185">Reference proteome</keyword>
<evidence type="ECO:0000313" key="2">
    <source>
        <dbReference type="EMBL" id="KAF3844697.1"/>
    </source>
</evidence>
<accession>A0A7J5Y7S9</accession>
<dbReference type="EMBL" id="JAAKFY010000015">
    <property type="protein sequence ID" value="KAF3844697.1"/>
    <property type="molecule type" value="Genomic_DNA"/>
</dbReference>
<evidence type="ECO:0000256" key="1">
    <source>
        <dbReference type="SAM" id="MobiDB-lite"/>
    </source>
</evidence>